<dbReference type="InterPro" id="IPR038670">
    <property type="entry name" value="HslJ-like_sf"/>
</dbReference>
<dbReference type="Pfam" id="PF03724">
    <property type="entry name" value="META"/>
    <property type="match status" value="1"/>
</dbReference>
<dbReference type="Proteomes" id="UP000462362">
    <property type="component" value="Unassembled WGS sequence"/>
</dbReference>
<proteinExistence type="predicted"/>
<dbReference type="PANTHER" id="PTHR35535:SF1">
    <property type="entry name" value="HEAT SHOCK PROTEIN HSLJ"/>
    <property type="match status" value="1"/>
</dbReference>
<protein>
    <submittedName>
        <fullName evidence="2">META domain-containing protein</fullName>
    </submittedName>
</protein>
<feature type="domain" description="DUF306" evidence="1">
    <location>
        <begin position="38"/>
        <end position="126"/>
    </location>
</feature>
<sequence>MRNLILCLALGAVASSAFALTNEDLAANTWMPLEEQTESSCELPAMIDFHKDGTLSSEPGCNNMSGRYKIGEDGKIDFSEMAMTQRMCAKEYMDQEMRFTTMLNATHYIKKDDKQLILLDGDKKEVGRLVPEKAKACN</sequence>
<accession>A0A6I3S9K5</accession>
<dbReference type="PANTHER" id="PTHR35535">
    <property type="entry name" value="HEAT SHOCK PROTEIN HSLJ"/>
    <property type="match status" value="1"/>
</dbReference>
<comment type="caution">
    <text evidence="2">The sequence shown here is derived from an EMBL/GenBank/DDBJ whole genome shotgun (WGS) entry which is preliminary data.</text>
</comment>
<dbReference type="AlphaFoldDB" id="A0A6I3S9K5"/>
<evidence type="ECO:0000313" key="3">
    <source>
        <dbReference type="Proteomes" id="UP000462362"/>
    </source>
</evidence>
<dbReference type="Gene3D" id="2.40.128.270">
    <property type="match status" value="1"/>
</dbReference>
<reference evidence="2 3" key="1">
    <citation type="journal article" date="2019" name="Nat. Med.">
        <title>A library of human gut bacterial isolates paired with longitudinal multiomics data enables mechanistic microbiome research.</title>
        <authorList>
            <person name="Poyet M."/>
            <person name="Groussin M."/>
            <person name="Gibbons S.M."/>
            <person name="Avila-Pacheco J."/>
            <person name="Jiang X."/>
            <person name="Kearney S.M."/>
            <person name="Perrotta A.R."/>
            <person name="Berdy B."/>
            <person name="Zhao S."/>
            <person name="Lieberman T.D."/>
            <person name="Swanson P.K."/>
            <person name="Smith M."/>
            <person name="Roesemann S."/>
            <person name="Alexander J.E."/>
            <person name="Rich S.A."/>
            <person name="Livny J."/>
            <person name="Vlamakis H."/>
            <person name="Clish C."/>
            <person name="Bullock K."/>
            <person name="Deik A."/>
            <person name="Scott J."/>
            <person name="Pierce K.A."/>
            <person name="Xavier R.J."/>
            <person name="Alm E.J."/>
        </authorList>
    </citation>
    <scope>NUCLEOTIDE SEQUENCE [LARGE SCALE GENOMIC DNA]</scope>
    <source>
        <strain evidence="2 3">BIOML-A2</strain>
    </source>
</reference>
<evidence type="ECO:0000259" key="1">
    <source>
        <dbReference type="Pfam" id="PF03724"/>
    </source>
</evidence>
<organism evidence="2 3">
    <name type="scientific">Parasutterella excrementihominis</name>
    <dbReference type="NCBI Taxonomy" id="487175"/>
    <lineage>
        <taxon>Bacteria</taxon>
        <taxon>Pseudomonadati</taxon>
        <taxon>Pseudomonadota</taxon>
        <taxon>Betaproteobacteria</taxon>
        <taxon>Burkholderiales</taxon>
        <taxon>Sutterellaceae</taxon>
        <taxon>Parasutterella</taxon>
    </lineage>
</organism>
<evidence type="ECO:0000313" key="2">
    <source>
        <dbReference type="EMBL" id="MTU44079.1"/>
    </source>
</evidence>
<dbReference type="InterPro" id="IPR053147">
    <property type="entry name" value="Hsp_HslJ-like"/>
</dbReference>
<gene>
    <name evidence="2" type="ORF">GMD42_10800</name>
</gene>
<dbReference type="EMBL" id="WNCL01000045">
    <property type="protein sequence ID" value="MTU44079.1"/>
    <property type="molecule type" value="Genomic_DNA"/>
</dbReference>
<dbReference type="RefSeq" id="WP_021867804.1">
    <property type="nucleotide sequence ID" value="NZ_CAJUON010000021.1"/>
</dbReference>
<dbReference type="InterPro" id="IPR005184">
    <property type="entry name" value="DUF306_Meta_HslJ"/>
</dbReference>
<name>A0A6I3S9K5_9BURK</name>